<organism evidence="1 2">
    <name type="scientific">Peribacillus frigoritolerans</name>
    <dbReference type="NCBI Taxonomy" id="450367"/>
    <lineage>
        <taxon>Bacteria</taxon>
        <taxon>Bacillati</taxon>
        <taxon>Bacillota</taxon>
        <taxon>Bacilli</taxon>
        <taxon>Bacillales</taxon>
        <taxon>Bacillaceae</taxon>
        <taxon>Peribacillus</taxon>
    </lineage>
</organism>
<name>A0A941FQU6_9BACI</name>
<reference evidence="1" key="1">
    <citation type="submission" date="2021-04" db="EMBL/GenBank/DDBJ databases">
        <title>Whole genome sequencing of Enterococci isolates from hospitalized patients.</title>
        <authorList>
            <person name="Ogoti B.M."/>
            <person name="Onyambu F.G."/>
        </authorList>
    </citation>
    <scope>NUCLEOTIDE SEQUENCE</scope>
    <source>
        <strain evidence="1">242</strain>
    </source>
</reference>
<proteinExistence type="predicted"/>
<gene>
    <name evidence="1" type="ORF">KEH51_07410</name>
</gene>
<protein>
    <submittedName>
        <fullName evidence="1">Uncharacterized protein</fullName>
    </submittedName>
</protein>
<comment type="caution">
    <text evidence="1">The sequence shown here is derived from an EMBL/GenBank/DDBJ whole genome shotgun (WGS) entry which is preliminary data.</text>
</comment>
<sequence>MKASYYHTITLMAKYIDQANIPYQYTGRSALLYKEWISMNIRKSTWMYNGMSLMRLLIFFRIRANKA</sequence>
<evidence type="ECO:0000313" key="2">
    <source>
        <dbReference type="Proteomes" id="UP000680045"/>
    </source>
</evidence>
<evidence type="ECO:0000313" key="1">
    <source>
        <dbReference type="EMBL" id="MBR8644487.1"/>
    </source>
</evidence>
<dbReference type="AlphaFoldDB" id="A0A941FQU6"/>
<dbReference type="EMBL" id="JAGTPW010000009">
    <property type="protein sequence ID" value="MBR8644487.1"/>
    <property type="molecule type" value="Genomic_DNA"/>
</dbReference>
<dbReference type="Proteomes" id="UP000680045">
    <property type="component" value="Unassembled WGS sequence"/>
</dbReference>
<accession>A0A941FQU6</accession>